<dbReference type="EMBL" id="PFOD01000052">
    <property type="protein sequence ID" value="PIZ65332.1"/>
    <property type="molecule type" value="Genomic_DNA"/>
</dbReference>
<name>A0A2M7U407_9BACT</name>
<proteinExistence type="predicted"/>
<accession>A0A2M7U407</accession>
<dbReference type="AlphaFoldDB" id="A0A2M7U407"/>
<reference evidence="3" key="1">
    <citation type="submission" date="2017-09" db="EMBL/GenBank/DDBJ databases">
        <title>Depth-based differentiation of microbial function through sediment-hosted aquifers and enrichment of novel symbionts in the deep terrestrial subsurface.</title>
        <authorList>
            <person name="Probst A.J."/>
            <person name="Ladd B."/>
            <person name="Jarett J.K."/>
            <person name="Geller-Mcgrath D.E."/>
            <person name="Sieber C.M.K."/>
            <person name="Emerson J.B."/>
            <person name="Anantharaman K."/>
            <person name="Thomas B.C."/>
            <person name="Malmstrom R."/>
            <person name="Stieglmeier M."/>
            <person name="Klingl A."/>
            <person name="Woyke T."/>
            <person name="Ryan C.M."/>
            <person name="Banfield J.F."/>
        </authorList>
    </citation>
    <scope>NUCLEOTIDE SEQUENCE [LARGE SCALE GENOMIC DNA]</scope>
</reference>
<sequence length="386" mass="44336">MEKLFPQLKSSERRQLSQTRETMVGIPAGPREMGCVVVPVHHLESETLERTLRIYSEHEEILSHTFSIMLYVNGTNPNVAFSPAANVIDSIQTSIPEMPLIVAFAQYQHIKMGTLRRDASILAIERANEAGLELNHYLLINHDADLKGLPKRYFSSGYEEFSSNPQLSIVSGLAYYDENDYKSYETLLWLQRFGDVLNIYRRRKNGFIRGEENNLWIRAQNYLNAGGHNRARLSESANLIKKITGSDMSKILGTTRKSLRATYDPRRHFSVVRSGQLFSDQYEYFGTDSDHIHGNPQTELQSRDYSGINKEVLSVELSEIFLHQLLGICFRKIHSNPLSNRSAEQVFDLCYCDYREDTIELISKFSRCSQFLGISICFEKNIIRID</sequence>
<evidence type="ECO:0008006" key="4">
    <source>
        <dbReference type="Google" id="ProtNLM"/>
    </source>
</evidence>
<evidence type="ECO:0000313" key="3">
    <source>
        <dbReference type="Proteomes" id="UP000230027"/>
    </source>
</evidence>
<gene>
    <name evidence="2" type="ORF">COY14_02570</name>
</gene>
<protein>
    <recommendedName>
        <fullName evidence="4">Glycosyltransferase 2-like domain-containing protein</fullName>
    </recommendedName>
</protein>
<comment type="caution">
    <text evidence="2">The sequence shown here is derived from an EMBL/GenBank/DDBJ whole genome shotgun (WGS) entry which is preliminary data.</text>
</comment>
<evidence type="ECO:0000313" key="2">
    <source>
        <dbReference type="EMBL" id="PIZ65332.1"/>
    </source>
</evidence>
<organism evidence="2 3">
    <name type="scientific">Candidatus Roizmanbacteria bacterium CG_4_10_14_0_2_um_filter_36_9</name>
    <dbReference type="NCBI Taxonomy" id="1974823"/>
    <lineage>
        <taxon>Bacteria</taxon>
        <taxon>Candidatus Roizmaniibacteriota</taxon>
    </lineage>
</organism>
<feature type="region of interest" description="Disordered" evidence="1">
    <location>
        <begin position="1"/>
        <end position="21"/>
    </location>
</feature>
<dbReference type="Proteomes" id="UP000230027">
    <property type="component" value="Unassembled WGS sequence"/>
</dbReference>
<evidence type="ECO:0000256" key="1">
    <source>
        <dbReference type="SAM" id="MobiDB-lite"/>
    </source>
</evidence>